<accession>A0AA41V333</accession>
<evidence type="ECO:0000259" key="2">
    <source>
        <dbReference type="PROSITE" id="PS50800"/>
    </source>
</evidence>
<feature type="domain" description="SAP" evidence="2">
    <location>
        <begin position="10"/>
        <end position="44"/>
    </location>
</feature>
<feature type="region of interest" description="Disordered" evidence="1">
    <location>
        <begin position="43"/>
        <end position="76"/>
    </location>
</feature>
<dbReference type="EMBL" id="JAJJMA010096749">
    <property type="protein sequence ID" value="MCL7030017.1"/>
    <property type="molecule type" value="Genomic_DNA"/>
</dbReference>
<feature type="compositionally biased region" description="Polar residues" evidence="1">
    <location>
        <begin position="509"/>
        <end position="518"/>
    </location>
</feature>
<feature type="region of interest" description="Disordered" evidence="1">
    <location>
        <begin position="265"/>
        <end position="308"/>
    </location>
</feature>
<evidence type="ECO:0000313" key="4">
    <source>
        <dbReference type="Proteomes" id="UP001177140"/>
    </source>
</evidence>
<dbReference type="Pfam" id="PF02037">
    <property type="entry name" value="SAP"/>
    <property type="match status" value="1"/>
</dbReference>
<dbReference type="PROSITE" id="PS50800">
    <property type="entry name" value="SAP"/>
    <property type="match status" value="1"/>
</dbReference>
<gene>
    <name evidence="3" type="ORF">MKW94_009745</name>
</gene>
<evidence type="ECO:0000313" key="3">
    <source>
        <dbReference type="EMBL" id="MCL7030017.1"/>
    </source>
</evidence>
<dbReference type="AlphaFoldDB" id="A0AA41V333"/>
<proteinExistence type="predicted"/>
<dbReference type="InterPro" id="IPR003034">
    <property type="entry name" value="SAP_dom"/>
</dbReference>
<dbReference type="PANTHER" id="PTHR47031:SF3">
    <property type="entry name" value="SAP DOMAIN-CONTAINING PROTEIN"/>
    <property type="match status" value="1"/>
</dbReference>
<dbReference type="SMART" id="SM00513">
    <property type="entry name" value="SAP"/>
    <property type="match status" value="1"/>
</dbReference>
<dbReference type="SUPFAM" id="SSF68906">
    <property type="entry name" value="SAP domain"/>
    <property type="match status" value="1"/>
</dbReference>
<sequence>MYSVLNGKPLEQWKVTELKEELKKRKLPVRGLKDELIKRLDFAITSEKEDNKEETAQNEEGNEPVTEENVDNGVDSETQVTEENVDNGVNSETQVNVETAQPVDAYHTEVVEDDWVNIVEPQVQMVNTTVVQDDGSVVEEAIHKETEDDGAVAEEAIHKETDSTVGKIGTLEPQISNVEEAQSVNTPVTDDVRENSESKRVEIDEAMVDAGLVDDSSSVMGQGDVQDATDSTAADVVVSVETNVTVTQSVVTEVTEVTQSVVTEVLSSDEELQNKEADREPEVPNHPSGDSMHSLSNQNSQVSEVSRDLGFQVRSESISSDCVSIIEKNELKDNLNADNFHIEQNVVMPEMVQPSSNDVSPDDGALRSLDGQQPCENQDSMEGLDDTSATVNLDQKNYVTDASEKLDLDGDESMEEDIVDSRHVDSKHNSDEMGEKNSLPEVNDVNKGTHVGVKIDSLSDKGSSAEGMISHAVPAEKRKLEDQEVGKNNETPKRQRRWNSETLKVPELQASTLKSPTTPKDAFSSDAPKRSFAKSDSTLSPKIARERVVPPSAKPPTTSLRIDNFLRPFTLKAVQELLAKTGTVCSFWMDHIKTHCYVTYSSVEEATETRNALYNLQWPTNGGKLLAADFVDPQDVKMRAEAPAAAPAPAPVSTTPKTPKSAQLSSRPPTEASPRQAVQKKQLPPPPPLTSEPPPPIKEHLPLPPPPPLPQNEDPPIVTLDDLFRKTVSTPRIYFLPLSEEQVAAKLARQGKNTSRAQ</sequence>
<dbReference type="InterPro" id="IPR034257">
    <property type="entry name" value="Acinus_RRM"/>
</dbReference>
<dbReference type="CDD" id="cd12432">
    <property type="entry name" value="RRM_ACINU"/>
    <property type="match status" value="1"/>
</dbReference>
<dbReference type="InterPro" id="IPR035979">
    <property type="entry name" value="RBD_domain_sf"/>
</dbReference>
<organism evidence="3 4">
    <name type="scientific">Papaver nudicaule</name>
    <name type="common">Iceland poppy</name>
    <dbReference type="NCBI Taxonomy" id="74823"/>
    <lineage>
        <taxon>Eukaryota</taxon>
        <taxon>Viridiplantae</taxon>
        <taxon>Streptophyta</taxon>
        <taxon>Embryophyta</taxon>
        <taxon>Tracheophyta</taxon>
        <taxon>Spermatophyta</taxon>
        <taxon>Magnoliopsida</taxon>
        <taxon>Ranunculales</taxon>
        <taxon>Papaveraceae</taxon>
        <taxon>Papaveroideae</taxon>
        <taxon>Papaver</taxon>
    </lineage>
</organism>
<keyword evidence="4" id="KW-1185">Reference proteome</keyword>
<feature type="compositionally biased region" description="Basic and acidic residues" evidence="1">
    <location>
        <begin position="474"/>
        <end position="493"/>
    </location>
</feature>
<comment type="caution">
    <text evidence="3">The sequence shown here is derived from an EMBL/GenBank/DDBJ whole genome shotgun (WGS) entry which is preliminary data.</text>
</comment>
<feature type="compositionally biased region" description="Basic and acidic residues" evidence="1">
    <location>
        <begin position="419"/>
        <end position="435"/>
    </location>
</feature>
<name>A0AA41V333_PAPNU</name>
<dbReference type="Gene3D" id="1.10.720.30">
    <property type="entry name" value="SAP domain"/>
    <property type="match status" value="1"/>
</dbReference>
<dbReference type="PANTHER" id="PTHR47031">
    <property type="entry name" value="SAP DNA-BINDING DOMAIN-CONTAINING PROTEIN"/>
    <property type="match status" value="1"/>
</dbReference>
<dbReference type="Proteomes" id="UP001177140">
    <property type="component" value="Unassembled WGS sequence"/>
</dbReference>
<dbReference type="InterPro" id="IPR036361">
    <property type="entry name" value="SAP_dom_sf"/>
</dbReference>
<dbReference type="Pfam" id="PF16294">
    <property type="entry name" value="RSB_motif"/>
    <property type="match status" value="1"/>
</dbReference>
<evidence type="ECO:0000256" key="1">
    <source>
        <dbReference type="SAM" id="MobiDB-lite"/>
    </source>
</evidence>
<reference evidence="3" key="1">
    <citation type="submission" date="2022-03" db="EMBL/GenBank/DDBJ databases">
        <title>A functionally conserved STORR gene fusion in Papaver species that diverged 16.8 million years ago.</title>
        <authorList>
            <person name="Catania T."/>
        </authorList>
    </citation>
    <scope>NUCLEOTIDE SEQUENCE</scope>
    <source>
        <strain evidence="3">S-191538</strain>
    </source>
</reference>
<feature type="compositionally biased region" description="Polar residues" evidence="1">
    <location>
        <begin position="291"/>
        <end position="304"/>
    </location>
</feature>
<feature type="compositionally biased region" description="Basic and acidic residues" evidence="1">
    <location>
        <begin position="43"/>
        <end position="55"/>
    </location>
</feature>
<feature type="compositionally biased region" description="Low complexity" evidence="1">
    <location>
        <begin position="642"/>
        <end position="662"/>
    </location>
</feature>
<feature type="compositionally biased region" description="Basic and acidic residues" evidence="1">
    <location>
        <begin position="272"/>
        <end position="283"/>
    </location>
</feature>
<protein>
    <recommendedName>
        <fullName evidence="2">SAP domain-containing protein</fullName>
    </recommendedName>
</protein>
<dbReference type="SUPFAM" id="SSF54928">
    <property type="entry name" value="RNA-binding domain, RBD"/>
    <property type="match status" value="1"/>
</dbReference>
<feature type="region of interest" description="Disordered" evidence="1">
    <location>
        <begin position="417"/>
        <end position="557"/>
    </location>
</feature>
<dbReference type="GO" id="GO:0003676">
    <property type="term" value="F:nucleic acid binding"/>
    <property type="evidence" value="ECO:0007669"/>
    <property type="project" value="InterPro"/>
</dbReference>
<dbReference type="InterPro" id="IPR032552">
    <property type="entry name" value="RSB_motif"/>
</dbReference>
<feature type="region of interest" description="Disordered" evidence="1">
    <location>
        <begin position="639"/>
        <end position="717"/>
    </location>
</feature>
<feature type="compositionally biased region" description="Acidic residues" evidence="1">
    <location>
        <begin position="56"/>
        <end position="70"/>
    </location>
</feature>
<feature type="compositionally biased region" description="Pro residues" evidence="1">
    <location>
        <begin position="683"/>
        <end position="710"/>
    </location>
</feature>